<evidence type="ECO:0000256" key="1">
    <source>
        <dbReference type="SAM" id="MobiDB-lite"/>
    </source>
</evidence>
<evidence type="ECO:0008006" key="5">
    <source>
        <dbReference type="Google" id="ProtNLM"/>
    </source>
</evidence>
<protein>
    <recommendedName>
        <fullName evidence="5">IncF plasmid conjugative transfer protein TraN</fullName>
    </recommendedName>
</protein>
<evidence type="ECO:0000313" key="3">
    <source>
        <dbReference type="EMBL" id="MBO8425174.1"/>
    </source>
</evidence>
<feature type="signal peptide" evidence="2">
    <location>
        <begin position="1"/>
        <end position="20"/>
    </location>
</feature>
<dbReference type="Proteomes" id="UP000823630">
    <property type="component" value="Unassembled WGS sequence"/>
</dbReference>
<gene>
    <name evidence="3" type="ORF">IAC69_01700</name>
</gene>
<feature type="compositionally biased region" description="Low complexity" evidence="1">
    <location>
        <begin position="110"/>
        <end position="128"/>
    </location>
</feature>
<reference evidence="3" key="2">
    <citation type="journal article" date="2021" name="PeerJ">
        <title>Extensive microbial diversity within the chicken gut microbiome revealed by metagenomics and culture.</title>
        <authorList>
            <person name="Gilroy R."/>
            <person name="Ravi A."/>
            <person name="Getino M."/>
            <person name="Pursley I."/>
            <person name="Horton D.L."/>
            <person name="Alikhan N.F."/>
            <person name="Baker D."/>
            <person name="Gharbi K."/>
            <person name="Hall N."/>
            <person name="Watson M."/>
            <person name="Adriaenssens E.M."/>
            <person name="Foster-Nyarko E."/>
            <person name="Jarju S."/>
            <person name="Secka A."/>
            <person name="Antonio M."/>
            <person name="Oren A."/>
            <person name="Chaudhuri R.R."/>
            <person name="La Ragione R."/>
            <person name="Hildebrand F."/>
            <person name="Pallen M.J."/>
        </authorList>
    </citation>
    <scope>NUCLEOTIDE SEQUENCE</scope>
    <source>
        <strain evidence="3">8207</strain>
    </source>
</reference>
<organism evidence="3 4">
    <name type="scientific">Candidatus Enterousia avistercoris</name>
    <dbReference type="NCBI Taxonomy" id="2840788"/>
    <lineage>
        <taxon>Bacteria</taxon>
        <taxon>Pseudomonadati</taxon>
        <taxon>Pseudomonadota</taxon>
        <taxon>Alphaproteobacteria</taxon>
        <taxon>Candidatus Enterousia</taxon>
    </lineage>
</organism>
<feature type="compositionally biased region" description="Polar residues" evidence="1">
    <location>
        <begin position="48"/>
        <end position="71"/>
    </location>
</feature>
<feature type="chain" id="PRO_5039723908" description="IncF plasmid conjugative transfer protein TraN" evidence="2">
    <location>
        <begin position="21"/>
        <end position="817"/>
    </location>
</feature>
<dbReference type="AlphaFoldDB" id="A0A9D9DH69"/>
<feature type="region of interest" description="Disordered" evidence="1">
    <location>
        <begin position="48"/>
        <end position="92"/>
    </location>
</feature>
<sequence>MRRLPLCFFLIAFSAPFAFADGTSISRAIPSSASTTAPNATSRTVATASRQNASRATITQSVQNASQTATAKESGGAARGVTSRVSASSDDSGVVRVGSRVLNLSDNNSAPARATATGTSTSRAAGAPHTNTARDNLNAMVNTVGRNARVQAASINNNPAIRRAGLSLRPSTAEVGGRATIAGTDIQTGSNIATEARAVSARATTNAETITSESIAAAQERMELVNNLNSSCQQQYNDCMDQFCAVIDTNQKRCSCSANVSDYAEVEEAVTNANNQLNDVAQRIRYVGLTEQEIEAIMSATEAEEALSGTRDNSETRSMLDEIEELIRDPTSGTSTYSYNTGGFGLDMDLDFTSNTADMFNLDFLNMNSNQSLSNMRGTQLYNAAKDRCQYVLDQCEEAGANIDQITANYDLSIDQDCITYEQGLTKMNETLVSNVRSANLMLQKARLAVLQNKNQYDAKGCIAALDECMRDDMVCGDEYTKCLDPTKNYIDENGDVILGQNITKIIDFMAGYNNASIQREMLQDSYNMIISNDSCSAAVSADGNGVGNNGACIVSYLLKKIGTKQEVAEEGMCRAVLDKCQNYTYDERGNYQPYNDVVVNYIQRAMVNIRAAQSQIISDYAANCMTDVANCYNQQVTQVNSWSSNASVSSIYNVMMGACRNVALTCAYAVFANDTASCPDNDPDDCIKNLSQMFYDSMLCPDNSFFITNQRITNTIENGCKSVYEPPSVGVGGTVTLGGYKYCKVNDKCACNEGYEVYNGQCLTPCGDNASRNSYGTCTCNNGYTLQNGVCVKTSDTITTVCGEGQTLHGGICVQL</sequence>
<feature type="compositionally biased region" description="Low complexity" evidence="1">
    <location>
        <begin position="81"/>
        <end position="92"/>
    </location>
</feature>
<reference evidence="3" key="1">
    <citation type="submission" date="2020-10" db="EMBL/GenBank/DDBJ databases">
        <authorList>
            <person name="Gilroy R."/>
        </authorList>
    </citation>
    <scope>NUCLEOTIDE SEQUENCE</scope>
    <source>
        <strain evidence="3">8207</strain>
    </source>
</reference>
<evidence type="ECO:0000313" key="4">
    <source>
        <dbReference type="Proteomes" id="UP000823630"/>
    </source>
</evidence>
<comment type="caution">
    <text evidence="3">The sequence shown here is derived from an EMBL/GenBank/DDBJ whole genome shotgun (WGS) entry which is preliminary data.</text>
</comment>
<name>A0A9D9DH69_9PROT</name>
<evidence type="ECO:0000256" key="2">
    <source>
        <dbReference type="SAM" id="SignalP"/>
    </source>
</evidence>
<accession>A0A9D9DH69</accession>
<feature type="region of interest" description="Disordered" evidence="1">
    <location>
        <begin position="105"/>
        <end position="129"/>
    </location>
</feature>
<dbReference type="EMBL" id="JADINC010000025">
    <property type="protein sequence ID" value="MBO8425174.1"/>
    <property type="molecule type" value="Genomic_DNA"/>
</dbReference>
<proteinExistence type="predicted"/>
<keyword evidence="2" id="KW-0732">Signal</keyword>